<dbReference type="HOGENOM" id="CLU_076163_0_1_1"/>
<dbReference type="InParanoid" id="G1XTY6"/>
<name>G1XTY6_ARTOA</name>
<dbReference type="EMBL" id="ADOT01000316">
    <property type="protein sequence ID" value="EGX43529.1"/>
    <property type="molecule type" value="Genomic_DNA"/>
</dbReference>
<evidence type="ECO:0008006" key="3">
    <source>
        <dbReference type="Google" id="ProtNLM"/>
    </source>
</evidence>
<dbReference type="eggNOG" id="ENOG502T154">
    <property type="taxonomic scope" value="Eukaryota"/>
</dbReference>
<reference evidence="1 2" key="1">
    <citation type="journal article" date="2011" name="PLoS Pathog.">
        <title>Genomic and proteomic analyses of the fungus Arthrobotrys oligospora provide insights into nematode-trap formation.</title>
        <authorList>
            <person name="Yang J."/>
            <person name="Wang L."/>
            <person name="Ji X."/>
            <person name="Feng Y."/>
            <person name="Li X."/>
            <person name="Zou C."/>
            <person name="Xu J."/>
            <person name="Ren Y."/>
            <person name="Mi Q."/>
            <person name="Wu J."/>
            <person name="Liu S."/>
            <person name="Liu Y."/>
            <person name="Huang X."/>
            <person name="Wang H."/>
            <person name="Niu X."/>
            <person name="Li J."/>
            <person name="Liang L."/>
            <person name="Luo Y."/>
            <person name="Ji K."/>
            <person name="Zhou W."/>
            <person name="Yu Z."/>
            <person name="Li G."/>
            <person name="Liu Y."/>
            <person name="Li L."/>
            <person name="Qiao M."/>
            <person name="Feng L."/>
            <person name="Zhang K.-Q."/>
        </authorList>
    </citation>
    <scope>NUCLEOTIDE SEQUENCE [LARGE SCALE GENOMIC DNA]</scope>
    <source>
        <strain evidence="2">ATCC 24927 / CBS 115.81 / DSM 1491</strain>
    </source>
</reference>
<protein>
    <recommendedName>
        <fullName evidence="3">Ricin B lectin domain-containing protein</fullName>
    </recommendedName>
</protein>
<evidence type="ECO:0000313" key="1">
    <source>
        <dbReference type="EMBL" id="EGX43529.1"/>
    </source>
</evidence>
<gene>
    <name evidence="1" type="ORF">AOL_s00215g265</name>
</gene>
<dbReference type="OrthoDB" id="5289641at2759"/>
<organism evidence="1 2">
    <name type="scientific">Arthrobotrys oligospora (strain ATCC 24927 / CBS 115.81 / DSM 1491)</name>
    <name type="common">Nematode-trapping fungus</name>
    <name type="synonym">Didymozoophaga oligospora</name>
    <dbReference type="NCBI Taxonomy" id="756982"/>
    <lineage>
        <taxon>Eukaryota</taxon>
        <taxon>Fungi</taxon>
        <taxon>Dikarya</taxon>
        <taxon>Ascomycota</taxon>
        <taxon>Pezizomycotina</taxon>
        <taxon>Orbiliomycetes</taxon>
        <taxon>Orbiliales</taxon>
        <taxon>Orbiliaceae</taxon>
        <taxon>Orbilia</taxon>
        <taxon>Orbilia oligospora</taxon>
    </lineage>
</organism>
<comment type="caution">
    <text evidence="1">The sequence shown here is derived from an EMBL/GenBank/DDBJ whole genome shotgun (WGS) entry which is preliminary data.</text>
</comment>
<dbReference type="GeneID" id="22898674"/>
<sequence length="172" mass="19731">MDTPTTSTYAPSIADTDQNYYSEVFISRDVNAIPELTLNDAPWPGHIFIISYQDTNQVLTYHKEKGVVLQEYDGSHSQRWICHSKSGWLGFTANPGDTTTYLGHYDWKLRCRDTMINWNGMFCVRKRLKRLDGFQILMRGNDDSLWPVGVHEDSDVAVLQGSDAWWGFTMIA</sequence>
<evidence type="ECO:0000313" key="2">
    <source>
        <dbReference type="Proteomes" id="UP000008784"/>
    </source>
</evidence>
<accession>G1XTY6</accession>
<dbReference type="RefSeq" id="XP_011127769.1">
    <property type="nucleotide sequence ID" value="XM_011129467.1"/>
</dbReference>
<keyword evidence="2" id="KW-1185">Reference proteome</keyword>
<dbReference type="AlphaFoldDB" id="G1XTY6"/>
<proteinExistence type="predicted"/>
<dbReference type="Proteomes" id="UP000008784">
    <property type="component" value="Unassembled WGS sequence"/>
</dbReference>